<protein>
    <submittedName>
        <fullName evidence="2">Putative toxin biosynthesis protein</fullName>
    </submittedName>
</protein>
<dbReference type="SUPFAM" id="SSF51735">
    <property type="entry name" value="NAD(P)-binding Rossmann-fold domains"/>
    <property type="match status" value="1"/>
</dbReference>
<dbReference type="Proteomes" id="UP000014074">
    <property type="component" value="Unassembled WGS sequence"/>
</dbReference>
<dbReference type="InterPro" id="IPR036291">
    <property type="entry name" value="NAD(P)-bd_dom_sf"/>
</dbReference>
<proteinExistence type="inferred from homology"/>
<sequence>MPSTETNNTVYVITGANRGIGLGLVAALLARPRTTVVGTARSDAALASLAAAAADLPRGEGSVMHGMLLDLAAGLHPDEIRARFPPAVAHVDVLICSAAHCAPMATALETSAAEMRASYEVNTIAPLLVFQALWPLMKKAAAPPGPKFVAVSSSVGIIGNPEPLPGGSYGPSKAALNWLAVALHAQHAADGLVSVALHPGFVKTAMGHAAAADWATPGVEPGVTVEESAAGILSVVDGATRETLSGKFVTQRGQILPW</sequence>
<name>R8BU93_PHAM7</name>
<dbReference type="PANTHER" id="PTHR43544">
    <property type="entry name" value="SHORT-CHAIN DEHYDROGENASE/REDUCTASE"/>
    <property type="match status" value="1"/>
</dbReference>
<dbReference type="KEGG" id="tmn:UCRPA7_1559"/>
<organism evidence="2 3">
    <name type="scientific">Phaeoacremonium minimum (strain UCR-PA7)</name>
    <name type="common">Esca disease fungus</name>
    <name type="synonym">Togninia minima</name>
    <dbReference type="NCBI Taxonomy" id="1286976"/>
    <lineage>
        <taxon>Eukaryota</taxon>
        <taxon>Fungi</taxon>
        <taxon>Dikarya</taxon>
        <taxon>Ascomycota</taxon>
        <taxon>Pezizomycotina</taxon>
        <taxon>Sordariomycetes</taxon>
        <taxon>Sordariomycetidae</taxon>
        <taxon>Togniniales</taxon>
        <taxon>Togniniaceae</taxon>
        <taxon>Phaeoacremonium</taxon>
    </lineage>
</organism>
<dbReference type="Gene3D" id="3.40.50.720">
    <property type="entry name" value="NAD(P)-binding Rossmann-like Domain"/>
    <property type="match status" value="1"/>
</dbReference>
<reference evidence="3" key="1">
    <citation type="journal article" date="2013" name="Genome Announc.">
        <title>Draft genome sequence of the ascomycete Phaeoacremonium aleophilum strain UCR-PA7, a causal agent of the esca disease complex in grapevines.</title>
        <authorList>
            <person name="Blanco-Ulate B."/>
            <person name="Rolshausen P."/>
            <person name="Cantu D."/>
        </authorList>
    </citation>
    <scope>NUCLEOTIDE SEQUENCE [LARGE SCALE GENOMIC DNA]</scope>
    <source>
        <strain evidence="3">UCR-PA7</strain>
    </source>
</reference>
<dbReference type="PRINTS" id="PR00081">
    <property type="entry name" value="GDHRDH"/>
</dbReference>
<dbReference type="InterPro" id="IPR002347">
    <property type="entry name" value="SDR_fam"/>
</dbReference>
<dbReference type="CDD" id="cd05325">
    <property type="entry name" value="carb_red_sniffer_like_SDR_c"/>
    <property type="match status" value="1"/>
</dbReference>
<dbReference type="GO" id="GO:0016491">
    <property type="term" value="F:oxidoreductase activity"/>
    <property type="evidence" value="ECO:0007669"/>
    <property type="project" value="TreeGrafter"/>
</dbReference>
<evidence type="ECO:0000256" key="1">
    <source>
        <dbReference type="ARBA" id="ARBA00006484"/>
    </source>
</evidence>
<dbReference type="Pfam" id="PF00106">
    <property type="entry name" value="adh_short"/>
    <property type="match status" value="1"/>
</dbReference>
<dbReference type="GO" id="GO:0005737">
    <property type="term" value="C:cytoplasm"/>
    <property type="evidence" value="ECO:0007669"/>
    <property type="project" value="TreeGrafter"/>
</dbReference>
<dbReference type="EMBL" id="KB932883">
    <property type="protein sequence ID" value="EOO02963.1"/>
    <property type="molecule type" value="Genomic_DNA"/>
</dbReference>
<evidence type="ECO:0000313" key="3">
    <source>
        <dbReference type="Proteomes" id="UP000014074"/>
    </source>
</evidence>
<evidence type="ECO:0000313" key="2">
    <source>
        <dbReference type="EMBL" id="EOO02963.1"/>
    </source>
</evidence>
<gene>
    <name evidence="2" type="ORF">UCRPA7_1559</name>
</gene>
<keyword evidence="3" id="KW-1185">Reference proteome</keyword>
<dbReference type="HOGENOM" id="CLU_010194_9_1_1"/>
<dbReference type="PANTHER" id="PTHR43544:SF26">
    <property type="entry name" value="SHORT CHAIN DEHYDROGENASE_REDUCTASE FAMILY OXIDOREDUCTASE (JCVI)"/>
    <property type="match status" value="1"/>
</dbReference>
<accession>R8BU93</accession>
<dbReference type="OrthoDB" id="9876299at2759"/>
<dbReference type="InterPro" id="IPR051468">
    <property type="entry name" value="Fungal_SecMetab_SDRs"/>
</dbReference>
<comment type="similarity">
    <text evidence="1">Belongs to the short-chain dehydrogenases/reductases (SDR) family.</text>
</comment>
<dbReference type="RefSeq" id="XP_007912330.1">
    <property type="nucleotide sequence ID" value="XM_007914139.1"/>
</dbReference>
<dbReference type="AlphaFoldDB" id="R8BU93"/>
<dbReference type="GeneID" id="19321719"/>
<dbReference type="eggNOG" id="KOG1611">
    <property type="taxonomic scope" value="Eukaryota"/>
</dbReference>